<dbReference type="RefSeq" id="WP_017514912.1">
    <property type="nucleotide sequence ID" value="NZ_CP026546.1"/>
</dbReference>
<dbReference type="OrthoDB" id="5625257at2"/>
<accession>A0A2L0XD58</accession>
<protein>
    <submittedName>
        <fullName evidence="1">Uncharacterized protein</fullName>
    </submittedName>
</protein>
<dbReference type="AlphaFoldDB" id="A0A2L0XD58"/>
<geneLocation type="plasmid" evidence="1">
    <name>p1</name>
</geneLocation>
<dbReference type="EMBL" id="CP037902">
    <property type="protein sequence ID" value="QBP14485.1"/>
    <property type="molecule type" value="Genomic_DNA"/>
</dbReference>
<sequence length="89" mass="9184">MSTSQTLSPFANESEVVAIGEMTIENRLDRVSIYGSLDLTRDKAGLSMAKALKANLDLIVASLEAGPLPDQVAVAPPGVAPNPFSGSNG</sequence>
<keyword evidence="1" id="KW-0614">Plasmid</keyword>
<evidence type="ECO:0000313" key="1">
    <source>
        <dbReference type="EMBL" id="QBP14485.1"/>
    </source>
</evidence>
<dbReference type="Proteomes" id="UP000253772">
    <property type="component" value="Plasmid p1"/>
</dbReference>
<organism evidence="1 2">
    <name type="scientific">Cupriavidus metallidurans</name>
    <dbReference type="NCBI Taxonomy" id="119219"/>
    <lineage>
        <taxon>Bacteria</taxon>
        <taxon>Pseudomonadati</taxon>
        <taxon>Pseudomonadota</taxon>
        <taxon>Betaproteobacteria</taxon>
        <taxon>Burkholderiales</taxon>
        <taxon>Burkholderiaceae</taxon>
        <taxon>Cupriavidus</taxon>
    </lineage>
</organism>
<name>A0A2L0XD58_9BURK</name>
<proteinExistence type="predicted"/>
<reference evidence="1 2" key="1">
    <citation type="submission" date="2019-03" db="EMBL/GenBank/DDBJ databases">
        <title>Comparative insights into the high quality Complete genome sequence of highly metal resistant Cupriavidus metallidurans strain BS1 isolated from a gold-copper mine.</title>
        <authorList>
            <person name="Mazhar H.S."/>
            <person name="Rensing C."/>
        </authorList>
    </citation>
    <scope>NUCLEOTIDE SEQUENCE [LARGE SCALE GENOMIC DNA]</scope>
    <source>
        <strain evidence="1 2">BS1</strain>
        <plasmid evidence="1 2">p1</plasmid>
    </source>
</reference>
<evidence type="ECO:0000313" key="2">
    <source>
        <dbReference type="Proteomes" id="UP000253772"/>
    </source>
</evidence>
<gene>
    <name evidence="1" type="ORF">DDF84_032780</name>
</gene>
<dbReference type="GeneID" id="60825098"/>